<dbReference type="PANTHER" id="PTHR42756">
    <property type="entry name" value="TRANSCRIPTIONAL REGULATOR, MARR"/>
    <property type="match status" value="1"/>
</dbReference>
<evidence type="ECO:0000313" key="6">
    <source>
        <dbReference type="Proteomes" id="UP000831290"/>
    </source>
</evidence>
<dbReference type="PROSITE" id="PS50995">
    <property type="entry name" value="HTH_MARR_2"/>
    <property type="match status" value="1"/>
</dbReference>
<dbReference type="GO" id="GO:0003700">
    <property type="term" value="F:DNA-binding transcription factor activity"/>
    <property type="evidence" value="ECO:0007669"/>
    <property type="project" value="InterPro"/>
</dbReference>
<proteinExistence type="predicted"/>
<dbReference type="SUPFAM" id="SSF46785">
    <property type="entry name" value="Winged helix' DNA-binding domain"/>
    <property type="match status" value="1"/>
</dbReference>
<dbReference type="EMBL" id="CP094358">
    <property type="protein sequence ID" value="UOB17818.1"/>
    <property type="molecule type" value="Genomic_DNA"/>
</dbReference>
<evidence type="ECO:0000256" key="1">
    <source>
        <dbReference type="ARBA" id="ARBA00023015"/>
    </source>
</evidence>
<dbReference type="GO" id="GO:0003677">
    <property type="term" value="F:DNA binding"/>
    <property type="evidence" value="ECO:0007669"/>
    <property type="project" value="UniProtKB-KW"/>
</dbReference>
<dbReference type="Gene3D" id="1.10.10.10">
    <property type="entry name" value="Winged helix-like DNA-binding domain superfamily/Winged helix DNA-binding domain"/>
    <property type="match status" value="1"/>
</dbReference>
<evidence type="ECO:0000256" key="3">
    <source>
        <dbReference type="ARBA" id="ARBA00023163"/>
    </source>
</evidence>
<dbReference type="Pfam" id="PF01047">
    <property type="entry name" value="MarR"/>
    <property type="match status" value="1"/>
</dbReference>
<dbReference type="PROSITE" id="PS01117">
    <property type="entry name" value="HTH_MARR_1"/>
    <property type="match status" value="1"/>
</dbReference>
<dbReference type="KEGG" id="fbm:MQE35_00625"/>
<reference evidence="5" key="1">
    <citation type="submission" date="2022-03" db="EMBL/GenBank/DDBJ databases">
        <title>Description of Abyssus ytuae gen. nov., sp. nov., a novel member of the family Flavobacteriaceae isolated from the sediment of Mariana Trench.</title>
        <authorList>
            <person name="Zhang J."/>
            <person name="Xu X."/>
        </authorList>
    </citation>
    <scope>NUCLEOTIDE SEQUENCE</scope>
    <source>
        <strain evidence="5">MT3330</strain>
    </source>
</reference>
<keyword evidence="3" id="KW-0804">Transcription</keyword>
<dbReference type="InterPro" id="IPR036390">
    <property type="entry name" value="WH_DNA-bd_sf"/>
</dbReference>
<protein>
    <submittedName>
        <fullName evidence="5">MarR family transcriptional regulator</fullName>
    </submittedName>
</protein>
<sequence>MKDKTIDYALRATWQAVAKMYNEEAGKFGYTMATAFALLSVDPEDGIPSTSLGPRMGMEATSLSRTLKSMEQKGLIYREPHPEDGRSVIIKLTELGTIKRDLSKEAVVKFNETIKKHTSQEKIENFFEVTEIINELISEKKIFD</sequence>
<name>A0A9E6ZU32_9FLAO</name>
<dbReference type="InterPro" id="IPR023187">
    <property type="entry name" value="Tscrpt_reg_MarR-type_CS"/>
</dbReference>
<evidence type="ECO:0000256" key="2">
    <source>
        <dbReference type="ARBA" id="ARBA00023125"/>
    </source>
</evidence>
<accession>A0A9E6ZU32</accession>
<keyword evidence="6" id="KW-1185">Reference proteome</keyword>
<dbReference type="InterPro" id="IPR036388">
    <property type="entry name" value="WH-like_DNA-bd_sf"/>
</dbReference>
<keyword evidence="1" id="KW-0805">Transcription regulation</keyword>
<evidence type="ECO:0000313" key="5">
    <source>
        <dbReference type="EMBL" id="UOB17818.1"/>
    </source>
</evidence>
<gene>
    <name evidence="5" type="ORF">MQE35_00625</name>
</gene>
<evidence type="ECO:0000259" key="4">
    <source>
        <dbReference type="PROSITE" id="PS50995"/>
    </source>
</evidence>
<keyword evidence="2" id="KW-0238">DNA-binding</keyword>
<dbReference type="SMART" id="SM00347">
    <property type="entry name" value="HTH_MARR"/>
    <property type="match status" value="1"/>
</dbReference>
<dbReference type="AlphaFoldDB" id="A0A9E6ZU32"/>
<dbReference type="RefSeq" id="WP_255843570.1">
    <property type="nucleotide sequence ID" value="NZ_CP094358.1"/>
</dbReference>
<dbReference type="Proteomes" id="UP000831290">
    <property type="component" value="Chromosome"/>
</dbReference>
<feature type="domain" description="HTH marR-type" evidence="4">
    <location>
        <begin position="3"/>
        <end position="135"/>
    </location>
</feature>
<dbReference type="PANTHER" id="PTHR42756:SF1">
    <property type="entry name" value="TRANSCRIPTIONAL REPRESSOR OF EMRAB OPERON"/>
    <property type="match status" value="1"/>
</dbReference>
<organism evidence="5 6">
    <name type="scientific">Abyssalbus ytuae</name>
    <dbReference type="NCBI Taxonomy" id="2926907"/>
    <lineage>
        <taxon>Bacteria</taxon>
        <taxon>Pseudomonadati</taxon>
        <taxon>Bacteroidota</taxon>
        <taxon>Flavobacteriia</taxon>
        <taxon>Flavobacteriales</taxon>
        <taxon>Flavobacteriaceae</taxon>
        <taxon>Abyssalbus</taxon>
    </lineage>
</organism>
<dbReference type="PRINTS" id="PR00598">
    <property type="entry name" value="HTHMARR"/>
</dbReference>
<dbReference type="InterPro" id="IPR000835">
    <property type="entry name" value="HTH_MarR-typ"/>
</dbReference>